<evidence type="ECO:0000313" key="8">
    <source>
        <dbReference type="EMBL" id="KEO89275.1"/>
    </source>
</evidence>
<dbReference type="eggNOG" id="COG4786">
    <property type="taxonomic scope" value="Bacteria"/>
</dbReference>
<dbReference type="RefSeq" id="WP_034961201.1">
    <property type="nucleotide sequence ID" value="NZ_JMIW01000006.1"/>
</dbReference>
<dbReference type="InterPro" id="IPR010930">
    <property type="entry name" value="Flg_bb/hook_C_dom"/>
</dbReference>
<dbReference type="STRING" id="1044.EH31_14710"/>
<evidence type="ECO:0000256" key="2">
    <source>
        <dbReference type="ARBA" id="ARBA00009677"/>
    </source>
</evidence>
<accession>A0A074M934</accession>
<name>A0A074M934_ERYLO</name>
<dbReference type="AlphaFoldDB" id="A0A074M934"/>
<dbReference type="Pfam" id="PF06429">
    <property type="entry name" value="Flg_bbr_C"/>
    <property type="match status" value="1"/>
</dbReference>
<dbReference type="GO" id="GO:0009425">
    <property type="term" value="C:bacterial-type flagellum basal body"/>
    <property type="evidence" value="ECO:0007669"/>
    <property type="project" value="UniProtKB-SubCell"/>
</dbReference>
<keyword evidence="3 4" id="KW-0975">Bacterial flagellum</keyword>
<organism evidence="8 9">
    <name type="scientific">Erythrobacter longus</name>
    <dbReference type="NCBI Taxonomy" id="1044"/>
    <lineage>
        <taxon>Bacteria</taxon>
        <taxon>Pseudomonadati</taxon>
        <taxon>Pseudomonadota</taxon>
        <taxon>Alphaproteobacteria</taxon>
        <taxon>Sphingomonadales</taxon>
        <taxon>Erythrobacteraceae</taxon>
        <taxon>Erythrobacter/Porphyrobacter group</taxon>
        <taxon>Erythrobacter</taxon>
    </lineage>
</organism>
<dbReference type="EMBL" id="JMIW01000006">
    <property type="protein sequence ID" value="KEO89275.1"/>
    <property type="molecule type" value="Genomic_DNA"/>
</dbReference>
<dbReference type="InterPro" id="IPR020013">
    <property type="entry name" value="Flagellar_FlgE/F/G"/>
</dbReference>
<dbReference type="Pfam" id="PF22692">
    <property type="entry name" value="LlgE_F_G_D1"/>
    <property type="match status" value="1"/>
</dbReference>
<evidence type="ECO:0000259" key="6">
    <source>
        <dbReference type="Pfam" id="PF06429"/>
    </source>
</evidence>
<comment type="function">
    <text evidence="4">A flexible structure which links the flagellar filament to the drive apparatus in the basal body.</text>
</comment>
<comment type="caution">
    <text evidence="8">The sequence shown here is derived from an EMBL/GenBank/DDBJ whole genome shotgun (WGS) entry which is preliminary data.</text>
</comment>
<dbReference type="PANTHER" id="PTHR30435">
    <property type="entry name" value="FLAGELLAR PROTEIN"/>
    <property type="match status" value="1"/>
</dbReference>
<evidence type="ECO:0000256" key="4">
    <source>
        <dbReference type="RuleBase" id="RU362116"/>
    </source>
</evidence>
<dbReference type="GO" id="GO:0009424">
    <property type="term" value="C:bacterial-type flagellum hook"/>
    <property type="evidence" value="ECO:0007669"/>
    <property type="project" value="TreeGrafter"/>
</dbReference>
<dbReference type="InterPro" id="IPR001444">
    <property type="entry name" value="Flag_bb_rod_N"/>
</dbReference>
<dbReference type="SUPFAM" id="SSF117143">
    <property type="entry name" value="Flagellar hook protein flgE"/>
    <property type="match status" value="1"/>
</dbReference>
<evidence type="ECO:0000313" key="9">
    <source>
        <dbReference type="Proteomes" id="UP000027647"/>
    </source>
</evidence>
<comment type="subcellular location">
    <subcellularLocation>
        <location evidence="1 4">Bacterial flagellum basal body</location>
    </subcellularLocation>
</comment>
<evidence type="ECO:0000256" key="3">
    <source>
        <dbReference type="ARBA" id="ARBA00023143"/>
    </source>
</evidence>
<dbReference type="PANTHER" id="PTHR30435:SF1">
    <property type="entry name" value="FLAGELLAR HOOK PROTEIN FLGE"/>
    <property type="match status" value="1"/>
</dbReference>
<dbReference type="NCBIfam" id="TIGR03506">
    <property type="entry name" value="FlgEFG_subfam"/>
    <property type="match status" value="2"/>
</dbReference>
<comment type="similarity">
    <text evidence="2 4">Belongs to the flagella basal body rod proteins family.</text>
</comment>
<gene>
    <name evidence="8" type="ORF">EH31_14710</name>
</gene>
<keyword evidence="8" id="KW-0969">Cilium</keyword>
<keyword evidence="8" id="KW-0966">Cell projection</keyword>
<evidence type="ECO:0000259" key="5">
    <source>
        <dbReference type="Pfam" id="PF00460"/>
    </source>
</evidence>
<dbReference type="GO" id="GO:0005829">
    <property type="term" value="C:cytosol"/>
    <property type="evidence" value="ECO:0007669"/>
    <property type="project" value="TreeGrafter"/>
</dbReference>
<feature type="domain" description="Flagellar basal-body/hook protein C-terminal" evidence="6">
    <location>
        <begin position="224"/>
        <end position="268"/>
    </location>
</feature>
<feature type="domain" description="Flagellar basal body rod protein N-terminal" evidence="5">
    <location>
        <begin position="5"/>
        <end position="33"/>
    </location>
</feature>
<dbReference type="OrthoDB" id="8372879at2"/>
<keyword evidence="9" id="KW-1185">Reference proteome</keyword>
<evidence type="ECO:0000259" key="7">
    <source>
        <dbReference type="Pfam" id="PF22692"/>
    </source>
</evidence>
<protein>
    <recommendedName>
        <fullName evidence="4">Flagellar hook protein FlgE</fullName>
    </recommendedName>
</protein>
<sequence length="270" mass="27289">MSFFTSLSGMKNSQTDLAVISHNIANAETTGFKKSNTAFADIIATGGSTDPRLTPGIGSSVQSITQDFALGSLVQTGRGLDVAISGDGFLATSSPTTGELTFTRNGALEVLANGSLVDTSGDIVQGFPVDANGVPTSAVPASIVIPTTNGAGAGLSNVSINQQGVVSASFSDGTSQPISQVALASFPATGGLRSIGQTKWEATANSGIAQYGNPGEGSFGAIRNGTLERSNVDLAEEMVGLLTAQRNFQANARALDTATAISQVVLNLQS</sequence>
<reference evidence="8 9" key="1">
    <citation type="submission" date="2014-04" db="EMBL/GenBank/DDBJ databases">
        <title>A comprehensive comparison of genomes of Erythrobacter spp. strains.</title>
        <authorList>
            <person name="Zheng Q."/>
        </authorList>
    </citation>
    <scope>NUCLEOTIDE SEQUENCE [LARGE SCALE GENOMIC DNA]</scope>
    <source>
        <strain evidence="8 9">DSM 6997</strain>
    </source>
</reference>
<dbReference type="Proteomes" id="UP000027647">
    <property type="component" value="Unassembled WGS sequence"/>
</dbReference>
<keyword evidence="8" id="KW-0282">Flagellum</keyword>
<dbReference type="Pfam" id="PF00460">
    <property type="entry name" value="Flg_bb_rod"/>
    <property type="match status" value="1"/>
</dbReference>
<evidence type="ECO:0000256" key="1">
    <source>
        <dbReference type="ARBA" id="ARBA00004117"/>
    </source>
</evidence>
<dbReference type="InterPro" id="IPR053967">
    <property type="entry name" value="LlgE_F_G-like_D1"/>
</dbReference>
<proteinExistence type="inferred from homology"/>
<dbReference type="GO" id="GO:0071978">
    <property type="term" value="P:bacterial-type flagellum-dependent swarming motility"/>
    <property type="evidence" value="ECO:0007669"/>
    <property type="project" value="TreeGrafter"/>
</dbReference>
<feature type="domain" description="Flagellar hook protein FlgE/F/G-like D1" evidence="7">
    <location>
        <begin position="83"/>
        <end position="168"/>
    </location>
</feature>
<dbReference type="InterPro" id="IPR037925">
    <property type="entry name" value="FlgE/F/G-like"/>
</dbReference>